<accession>A0A7S4CK01</accession>
<protein>
    <submittedName>
        <fullName evidence="2">Uncharacterized protein</fullName>
    </submittedName>
</protein>
<dbReference type="AlphaFoldDB" id="A0A7S4CK01"/>
<organism evidence="2">
    <name type="scientific">Eutreptiella gymnastica</name>
    <dbReference type="NCBI Taxonomy" id="73025"/>
    <lineage>
        <taxon>Eukaryota</taxon>
        <taxon>Discoba</taxon>
        <taxon>Euglenozoa</taxon>
        <taxon>Euglenida</taxon>
        <taxon>Spirocuta</taxon>
        <taxon>Euglenophyceae</taxon>
        <taxon>Eutreptiales</taxon>
        <taxon>Eutreptiaceae</taxon>
        <taxon>Eutreptiella</taxon>
    </lineage>
</organism>
<keyword evidence="1" id="KW-1133">Transmembrane helix</keyword>
<keyword evidence="1" id="KW-0472">Membrane</keyword>
<feature type="transmembrane region" description="Helical" evidence="1">
    <location>
        <begin position="91"/>
        <end position="114"/>
    </location>
</feature>
<feature type="transmembrane region" description="Helical" evidence="1">
    <location>
        <begin position="33"/>
        <end position="53"/>
    </location>
</feature>
<evidence type="ECO:0000313" key="2">
    <source>
        <dbReference type="EMBL" id="CAE0798956.1"/>
    </source>
</evidence>
<proteinExistence type="predicted"/>
<gene>
    <name evidence="2" type="ORF">EGYM00163_LOCUS10077</name>
</gene>
<name>A0A7S4CK01_9EUGL</name>
<sequence length="149" mass="16220">MVFAIASMAYLTDKNEKLLGTFIQSKRNKLCSALLRALCFGITFGILNAYASFNDGLYATHDNHDITTCDNHAAQQLLVLNDDTLAKSCGIVAYISALLGLVAALYTAFVHWSVYKRTKGIGSIADMRRELKRAKGKVVDANDALDALA</sequence>
<keyword evidence="1" id="KW-0812">Transmembrane</keyword>
<dbReference type="EMBL" id="HBJA01030566">
    <property type="protein sequence ID" value="CAE0798956.1"/>
    <property type="molecule type" value="Transcribed_RNA"/>
</dbReference>
<reference evidence="2" key="1">
    <citation type="submission" date="2021-01" db="EMBL/GenBank/DDBJ databases">
        <authorList>
            <person name="Corre E."/>
            <person name="Pelletier E."/>
            <person name="Niang G."/>
            <person name="Scheremetjew M."/>
            <person name="Finn R."/>
            <person name="Kale V."/>
            <person name="Holt S."/>
            <person name="Cochrane G."/>
            <person name="Meng A."/>
            <person name="Brown T."/>
            <person name="Cohen L."/>
        </authorList>
    </citation>
    <scope>NUCLEOTIDE SEQUENCE</scope>
    <source>
        <strain evidence="2">CCMP1594</strain>
    </source>
</reference>
<evidence type="ECO:0000256" key="1">
    <source>
        <dbReference type="SAM" id="Phobius"/>
    </source>
</evidence>